<dbReference type="InterPro" id="IPR011604">
    <property type="entry name" value="PDDEXK-like_dom_sf"/>
</dbReference>
<organism evidence="1 2">
    <name type="scientific">Flavobacterium nakdongensis</name>
    <dbReference type="NCBI Taxonomy" id="3073563"/>
    <lineage>
        <taxon>Bacteria</taxon>
        <taxon>Pseudomonadati</taxon>
        <taxon>Bacteroidota</taxon>
        <taxon>Flavobacteriia</taxon>
        <taxon>Flavobacteriales</taxon>
        <taxon>Flavobacteriaceae</taxon>
        <taxon>Flavobacterium</taxon>
    </lineage>
</organism>
<dbReference type="EMBL" id="CP133721">
    <property type="protein sequence ID" value="WMW77821.1"/>
    <property type="molecule type" value="Genomic_DNA"/>
</dbReference>
<dbReference type="Pfam" id="PF13366">
    <property type="entry name" value="PDDEXK_3"/>
    <property type="match status" value="1"/>
</dbReference>
<gene>
    <name evidence="1" type="ORF">RF683_10060</name>
</gene>
<evidence type="ECO:0000313" key="1">
    <source>
        <dbReference type="EMBL" id="WMW77821.1"/>
    </source>
</evidence>
<proteinExistence type="predicted"/>
<protein>
    <submittedName>
        <fullName evidence="1">GxxExxY protein</fullName>
    </submittedName>
</protein>
<evidence type="ECO:0000313" key="2">
    <source>
        <dbReference type="Proteomes" id="UP001180481"/>
    </source>
</evidence>
<dbReference type="RefSeq" id="WP_309532156.1">
    <property type="nucleotide sequence ID" value="NZ_CP133721.1"/>
</dbReference>
<dbReference type="NCBIfam" id="TIGR04256">
    <property type="entry name" value="GxxExxY"/>
    <property type="match status" value="1"/>
</dbReference>
<name>A0ABY9RA27_9FLAO</name>
<keyword evidence="2" id="KW-1185">Reference proteome</keyword>
<dbReference type="Gene3D" id="3.90.320.10">
    <property type="match status" value="1"/>
</dbReference>
<dbReference type="Proteomes" id="UP001180481">
    <property type="component" value="Chromosome"/>
</dbReference>
<accession>A0ABY9RA27</accession>
<sequence>MNYTRQDLKDLVYQVNGAAIEVHKSLGPGLLESVYHKCLLRELELRNIKFQSELSIPIEYKGIEVEAELRCDLLIEDKLVVELKSVSEMKPIFEAQILSYMNLLNVPMGLLINFNVTNIYKEGQKTYINNLYNQIWD</sequence>
<reference evidence="1" key="1">
    <citation type="submission" date="2023-09" db="EMBL/GenBank/DDBJ databases">
        <title>Flavobacterium sp. 20NA77.7 isolated from freshwater.</title>
        <authorList>
            <person name="Le V."/>
            <person name="Ko S.-R."/>
            <person name="Ahn C.-Y."/>
            <person name="Oh H.-M."/>
        </authorList>
    </citation>
    <scope>NUCLEOTIDE SEQUENCE</scope>
    <source>
        <strain evidence="1">20NA77.7</strain>
    </source>
</reference>
<dbReference type="InterPro" id="IPR026350">
    <property type="entry name" value="GxxExxY"/>
</dbReference>